<dbReference type="InterPro" id="IPR011701">
    <property type="entry name" value="MFS"/>
</dbReference>
<dbReference type="InterPro" id="IPR036259">
    <property type="entry name" value="MFS_trans_sf"/>
</dbReference>
<dbReference type="Pfam" id="PF07690">
    <property type="entry name" value="MFS_1"/>
    <property type="match status" value="1"/>
</dbReference>
<evidence type="ECO:0000313" key="9">
    <source>
        <dbReference type="Proteomes" id="UP000321800"/>
    </source>
</evidence>
<feature type="transmembrane region" description="Helical" evidence="6">
    <location>
        <begin position="89"/>
        <end position="111"/>
    </location>
</feature>
<proteinExistence type="predicted"/>
<feature type="transmembrane region" description="Helical" evidence="6">
    <location>
        <begin position="178"/>
        <end position="200"/>
    </location>
</feature>
<protein>
    <submittedName>
        <fullName evidence="8">MFS transporter</fullName>
    </submittedName>
</protein>
<keyword evidence="4 6" id="KW-1133">Transmembrane helix</keyword>
<feature type="transmembrane region" description="Helical" evidence="6">
    <location>
        <begin position="280"/>
        <end position="301"/>
    </location>
</feature>
<dbReference type="EMBL" id="BJVR01000019">
    <property type="protein sequence ID" value="GEL50954.1"/>
    <property type="molecule type" value="Genomic_DNA"/>
</dbReference>
<feature type="transmembrane region" description="Helical" evidence="6">
    <location>
        <begin position="56"/>
        <end position="77"/>
    </location>
</feature>
<dbReference type="GO" id="GO:0005886">
    <property type="term" value="C:plasma membrane"/>
    <property type="evidence" value="ECO:0007669"/>
    <property type="project" value="UniProtKB-SubCell"/>
</dbReference>
<feature type="transmembrane region" description="Helical" evidence="6">
    <location>
        <begin position="147"/>
        <end position="172"/>
    </location>
</feature>
<comment type="subcellular location">
    <subcellularLocation>
        <location evidence="1">Cell membrane</location>
        <topology evidence="1">Multi-pass membrane protein</topology>
    </subcellularLocation>
</comment>
<evidence type="ECO:0000256" key="1">
    <source>
        <dbReference type="ARBA" id="ARBA00004651"/>
    </source>
</evidence>
<dbReference type="SUPFAM" id="SSF103473">
    <property type="entry name" value="MFS general substrate transporter"/>
    <property type="match status" value="1"/>
</dbReference>
<feature type="transmembrane region" description="Helical" evidence="6">
    <location>
        <begin position="307"/>
        <end position="327"/>
    </location>
</feature>
<feature type="transmembrane region" description="Helical" evidence="6">
    <location>
        <begin position="339"/>
        <end position="363"/>
    </location>
</feature>
<evidence type="ECO:0000256" key="4">
    <source>
        <dbReference type="ARBA" id="ARBA00022989"/>
    </source>
</evidence>
<feature type="domain" description="Major facilitator superfamily (MFS) profile" evidence="7">
    <location>
        <begin position="22"/>
        <end position="399"/>
    </location>
</feature>
<dbReference type="RefSeq" id="WP_145912927.1">
    <property type="nucleotide sequence ID" value="NZ_BJVR01000019.1"/>
</dbReference>
<dbReference type="InterPro" id="IPR050189">
    <property type="entry name" value="MFS_Efflux_Transporters"/>
</dbReference>
<keyword evidence="5 6" id="KW-0472">Membrane</keyword>
<feature type="transmembrane region" description="Helical" evidence="6">
    <location>
        <begin position="369"/>
        <end position="388"/>
    </location>
</feature>
<name>A0A511FPT4_9PROT</name>
<dbReference type="Gene3D" id="1.20.1250.20">
    <property type="entry name" value="MFS general substrate transporter like domains"/>
    <property type="match status" value="1"/>
</dbReference>
<evidence type="ECO:0000256" key="6">
    <source>
        <dbReference type="SAM" id="Phobius"/>
    </source>
</evidence>
<evidence type="ECO:0000256" key="2">
    <source>
        <dbReference type="ARBA" id="ARBA00022475"/>
    </source>
</evidence>
<dbReference type="InterPro" id="IPR020846">
    <property type="entry name" value="MFS_dom"/>
</dbReference>
<sequence length="405" mass="41703">MTTSPNARLDHDFPGGRMRIGALLPLTTTAFLMIVTETMPAGVLPAMAQDLDVAPSAIGLLVSVYALASAAAAIPVVALTRGLPRRPLLIGLLFCFALANSVTALSGSYALTVAARIIAGLAAGVAWPVVIGFAVRISDGRNVGRAVAMTLVGSTVAMVAGLPLGTMMGGVLGWRVSYALLSAVALGIVAWVLVILPSVSSQEEEQASSIKHVARIPGMRPVLLVTLLGIIAHYALYTYIAPFAGMLSLTHGTTEALLLFGSGALIGVTTVGRLTDESPFGVAVTAPALTVVSLLVLFLVRSPAIEVVMIFLWGCSFGGLPTILQSATARIAGRAHAELATAMLTTVYNTGIFSGGALGGLVFDRLGAARIPLLSVSFIAAALMIILVNARVFSNRKNEAEMSGS</sequence>
<dbReference type="GO" id="GO:0022857">
    <property type="term" value="F:transmembrane transporter activity"/>
    <property type="evidence" value="ECO:0007669"/>
    <property type="project" value="InterPro"/>
</dbReference>
<comment type="caution">
    <text evidence="8">The sequence shown here is derived from an EMBL/GenBank/DDBJ whole genome shotgun (WGS) entry which is preliminary data.</text>
</comment>
<gene>
    <name evidence="8" type="ORF">ATR01nite_20290</name>
</gene>
<evidence type="ECO:0000259" key="7">
    <source>
        <dbReference type="PROSITE" id="PS50850"/>
    </source>
</evidence>
<evidence type="ECO:0000256" key="5">
    <source>
        <dbReference type="ARBA" id="ARBA00023136"/>
    </source>
</evidence>
<feature type="transmembrane region" description="Helical" evidence="6">
    <location>
        <begin position="221"/>
        <end position="240"/>
    </location>
</feature>
<dbReference type="Proteomes" id="UP000321800">
    <property type="component" value="Unassembled WGS sequence"/>
</dbReference>
<keyword evidence="3 6" id="KW-0812">Transmembrane</keyword>
<organism evidence="8 9">
    <name type="scientific">Acetobacter tropicalis</name>
    <dbReference type="NCBI Taxonomy" id="104102"/>
    <lineage>
        <taxon>Bacteria</taxon>
        <taxon>Pseudomonadati</taxon>
        <taxon>Pseudomonadota</taxon>
        <taxon>Alphaproteobacteria</taxon>
        <taxon>Acetobacterales</taxon>
        <taxon>Acetobacteraceae</taxon>
        <taxon>Acetobacter</taxon>
    </lineage>
</organism>
<keyword evidence="2" id="KW-1003">Cell membrane</keyword>
<dbReference type="CDD" id="cd17324">
    <property type="entry name" value="MFS_NepI_like"/>
    <property type="match status" value="1"/>
</dbReference>
<dbReference type="PROSITE" id="PS50850">
    <property type="entry name" value="MFS"/>
    <property type="match status" value="1"/>
</dbReference>
<feature type="transmembrane region" description="Helical" evidence="6">
    <location>
        <begin position="20"/>
        <end position="36"/>
    </location>
</feature>
<evidence type="ECO:0000313" key="8">
    <source>
        <dbReference type="EMBL" id="GEL50954.1"/>
    </source>
</evidence>
<reference evidence="8 9" key="1">
    <citation type="submission" date="2019-07" db="EMBL/GenBank/DDBJ databases">
        <title>Whole genome shotgun sequence of Acetobacter tropicalis NBRC 16470.</title>
        <authorList>
            <person name="Hosoyama A."/>
            <person name="Uohara A."/>
            <person name="Ohji S."/>
            <person name="Ichikawa N."/>
        </authorList>
    </citation>
    <scope>NUCLEOTIDE SEQUENCE [LARGE SCALE GENOMIC DNA]</scope>
    <source>
        <strain evidence="8 9">NBRC 16470</strain>
    </source>
</reference>
<evidence type="ECO:0000256" key="3">
    <source>
        <dbReference type="ARBA" id="ARBA00022692"/>
    </source>
</evidence>
<dbReference type="AlphaFoldDB" id="A0A511FPT4"/>
<dbReference type="PANTHER" id="PTHR43124">
    <property type="entry name" value="PURINE EFFLUX PUMP PBUE"/>
    <property type="match status" value="1"/>
</dbReference>
<accession>A0A511FPT4</accession>
<dbReference type="PANTHER" id="PTHR43124:SF3">
    <property type="entry name" value="CHLORAMPHENICOL EFFLUX PUMP RV0191"/>
    <property type="match status" value="1"/>
</dbReference>
<feature type="transmembrane region" description="Helical" evidence="6">
    <location>
        <begin position="246"/>
        <end position="268"/>
    </location>
</feature>
<feature type="transmembrane region" description="Helical" evidence="6">
    <location>
        <begin position="117"/>
        <end position="135"/>
    </location>
</feature>